<dbReference type="AlphaFoldDB" id="A0A9P0C8L1"/>
<keyword evidence="10" id="KW-1185">Reference proteome</keyword>
<dbReference type="CDD" id="cd07061">
    <property type="entry name" value="HP_HAP_like"/>
    <property type="match status" value="1"/>
</dbReference>
<dbReference type="GO" id="GO:0003993">
    <property type="term" value="F:acid phosphatase activity"/>
    <property type="evidence" value="ECO:0007669"/>
    <property type="project" value="UniProtKB-EC"/>
</dbReference>
<keyword evidence="8" id="KW-0812">Transmembrane</keyword>
<evidence type="ECO:0000256" key="2">
    <source>
        <dbReference type="ARBA" id="ARBA00005375"/>
    </source>
</evidence>
<reference evidence="9" key="1">
    <citation type="submission" date="2021-12" db="EMBL/GenBank/DDBJ databases">
        <authorList>
            <person name="King R."/>
        </authorList>
    </citation>
    <scope>NUCLEOTIDE SEQUENCE</scope>
</reference>
<keyword evidence="5" id="KW-0378">Hydrolase</keyword>
<dbReference type="InterPro" id="IPR029033">
    <property type="entry name" value="His_PPase_superfam"/>
</dbReference>
<organism evidence="9 10">
    <name type="scientific">Bemisia tabaci</name>
    <name type="common">Sweetpotato whitefly</name>
    <name type="synonym">Aleurodes tabaci</name>
    <dbReference type="NCBI Taxonomy" id="7038"/>
    <lineage>
        <taxon>Eukaryota</taxon>
        <taxon>Metazoa</taxon>
        <taxon>Ecdysozoa</taxon>
        <taxon>Arthropoda</taxon>
        <taxon>Hexapoda</taxon>
        <taxon>Insecta</taxon>
        <taxon>Pterygota</taxon>
        <taxon>Neoptera</taxon>
        <taxon>Paraneoptera</taxon>
        <taxon>Hemiptera</taxon>
        <taxon>Sternorrhyncha</taxon>
        <taxon>Aleyrodoidea</taxon>
        <taxon>Aleyrodidae</taxon>
        <taxon>Aleyrodinae</taxon>
        <taxon>Bemisia</taxon>
    </lineage>
</organism>
<dbReference type="Gene3D" id="3.40.50.1240">
    <property type="entry name" value="Phosphoglycerate mutase-like"/>
    <property type="match status" value="1"/>
</dbReference>
<gene>
    <name evidence="9" type="ORF">BEMITA_LOCUS1446</name>
</gene>
<evidence type="ECO:0000256" key="8">
    <source>
        <dbReference type="SAM" id="Phobius"/>
    </source>
</evidence>
<evidence type="ECO:0000313" key="9">
    <source>
        <dbReference type="EMBL" id="CAH0754202.1"/>
    </source>
</evidence>
<dbReference type="Proteomes" id="UP001152759">
    <property type="component" value="Chromosome 1"/>
</dbReference>
<dbReference type="PANTHER" id="PTHR11567:SF211">
    <property type="entry name" value="PROSTATIC ACID PHOSPHATASE"/>
    <property type="match status" value="1"/>
</dbReference>
<feature type="transmembrane region" description="Helical" evidence="8">
    <location>
        <begin position="16"/>
        <end position="35"/>
    </location>
</feature>
<keyword evidence="6" id="KW-1015">Disulfide bond</keyword>
<dbReference type="EMBL" id="OU963862">
    <property type="protein sequence ID" value="CAH0754202.1"/>
    <property type="molecule type" value="Genomic_DNA"/>
</dbReference>
<protein>
    <recommendedName>
        <fullName evidence="3">acid phosphatase</fullName>
        <ecNumber evidence="3">3.1.3.2</ecNumber>
    </recommendedName>
</protein>
<evidence type="ECO:0000256" key="6">
    <source>
        <dbReference type="ARBA" id="ARBA00023157"/>
    </source>
</evidence>
<comment type="catalytic activity">
    <reaction evidence="1">
        <text>a phosphate monoester + H2O = an alcohol + phosphate</text>
        <dbReference type="Rhea" id="RHEA:15017"/>
        <dbReference type="ChEBI" id="CHEBI:15377"/>
        <dbReference type="ChEBI" id="CHEBI:30879"/>
        <dbReference type="ChEBI" id="CHEBI:43474"/>
        <dbReference type="ChEBI" id="CHEBI:67140"/>
        <dbReference type="EC" id="3.1.3.2"/>
    </reaction>
</comment>
<keyword evidence="8" id="KW-0472">Membrane</keyword>
<dbReference type="PANTHER" id="PTHR11567">
    <property type="entry name" value="ACID PHOSPHATASE-RELATED"/>
    <property type="match status" value="1"/>
</dbReference>
<dbReference type="EC" id="3.1.3.2" evidence="3"/>
<evidence type="ECO:0000313" key="10">
    <source>
        <dbReference type="Proteomes" id="UP001152759"/>
    </source>
</evidence>
<comment type="similarity">
    <text evidence="2">Belongs to the histidine acid phosphatase family.</text>
</comment>
<dbReference type="Pfam" id="PF00328">
    <property type="entry name" value="His_Phos_2"/>
    <property type="match status" value="1"/>
</dbReference>
<dbReference type="PROSITE" id="PS00616">
    <property type="entry name" value="HIS_ACID_PHOSPHAT_1"/>
    <property type="match status" value="1"/>
</dbReference>
<dbReference type="SUPFAM" id="SSF53254">
    <property type="entry name" value="Phosphoglycerate mutase-like"/>
    <property type="match status" value="1"/>
</dbReference>
<keyword evidence="4" id="KW-0732">Signal</keyword>
<dbReference type="PROSITE" id="PS51257">
    <property type="entry name" value="PROKAR_LIPOPROTEIN"/>
    <property type="match status" value="1"/>
</dbReference>
<dbReference type="InterPro" id="IPR050645">
    <property type="entry name" value="Histidine_acid_phosphatase"/>
</dbReference>
<evidence type="ECO:0000256" key="1">
    <source>
        <dbReference type="ARBA" id="ARBA00000032"/>
    </source>
</evidence>
<evidence type="ECO:0000256" key="5">
    <source>
        <dbReference type="ARBA" id="ARBA00022801"/>
    </source>
</evidence>
<accession>A0A9P0C8L1</accession>
<proteinExistence type="inferred from homology"/>
<dbReference type="InterPro" id="IPR000560">
    <property type="entry name" value="His_Pase_clade-2"/>
</dbReference>
<dbReference type="InterPro" id="IPR033379">
    <property type="entry name" value="Acid_Pase_AS"/>
</dbReference>
<sequence length="393" mass="44549">MGVLKVTFFGNPRCTFVALVLMASIVTACVGLFLLKSTPKAEPTLRFVSIIHRHGERAPLIPFSFDPHEEAPSWPEGLGALLQKGKETMYELGRFLRHRYDGFVSSTYKAREISMVSAEIDRCIMSAQLVLAGLYPPVGIQVWNPDIPWQPIPVHTIPTSCDDILRVYKKCILLSKERKKRIERVIRHIFKYYETFLKGLSQKVGQEIVDYAGMYAIQDNLQAMETLQLPLPDWADEIVREKLNSIVGSFFTEFRTPTMIKLESGVFINEILSNMKQKANDSSTFERRMNVYSASDRVMLNLWQGMNITKRISGVPPCGAALIIELHEIDSEYRVKILYKNGDLNENLEVLKIGSCQRTPVSSKDEMCDLKEISEALEPAIITDFDGACENSK</sequence>
<evidence type="ECO:0000256" key="4">
    <source>
        <dbReference type="ARBA" id="ARBA00022729"/>
    </source>
</evidence>
<keyword evidence="8" id="KW-1133">Transmembrane helix</keyword>
<evidence type="ECO:0000256" key="3">
    <source>
        <dbReference type="ARBA" id="ARBA00012646"/>
    </source>
</evidence>
<keyword evidence="7" id="KW-0325">Glycoprotein</keyword>
<evidence type="ECO:0000256" key="7">
    <source>
        <dbReference type="ARBA" id="ARBA00023180"/>
    </source>
</evidence>
<name>A0A9P0C8L1_BEMTA</name>